<evidence type="ECO:0000313" key="1">
    <source>
        <dbReference type="EMBL" id="KAK2701466.1"/>
    </source>
</evidence>
<comment type="caution">
    <text evidence="1">The sequence shown here is derived from an EMBL/GenBank/DDBJ whole genome shotgun (WGS) entry which is preliminary data.</text>
</comment>
<gene>
    <name evidence="1" type="ORF">QYM36_019881</name>
</gene>
<protein>
    <submittedName>
        <fullName evidence="1">Uncharacterized protein</fullName>
    </submittedName>
</protein>
<dbReference type="Proteomes" id="UP001187531">
    <property type="component" value="Unassembled WGS sequence"/>
</dbReference>
<dbReference type="EMBL" id="JAVRJZ010004678">
    <property type="protein sequence ID" value="KAK2701466.1"/>
    <property type="molecule type" value="Genomic_DNA"/>
</dbReference>
<sequence>PEATKISNCNLNPDIYHSNAFCAYDDDLLGSKSVCKTDFQGNGVSCTGKGKVRPLSYLCCSQKAKKGYKGDGYACNPLVNCDDDPSICDQNARCQ</sequence>
<dbReference type="AlphaFoldDB" id="A0AA88H6L0"/>
<feature type="non-terminal residue" evidence="1">
    <location>
        <position position="1"/>
    </location>
</feature>
<accession>A0AA88H6L0</accession>
<feature type="non-terminal residue" evidence="1">
    <location>
        <position position="95"/>
    </location>
</feature>
<evidence type="ECO:0000313" key="2">
    <source>
        <dbReference type="Proteomes" id="UP001187531"/>
    </source>
</evidence>
<reference evidence="1" key="1">
    <citation type="submission" date="2023-07" db="EMBL/GenBank/DDBJ databases">
        <title>Chromosome-level genome assembly of Artemia franciscana.</title>
        <authorList>
            <person name="Jo E."/>
        </authorList>
    </citation>
    <scope>NUCLEOTIDE SEQUENCE</scope>
    <source>
        <tissue evidence="1">Whole body</tissue>
    </source>
</reference>
<name>A0AA88H6L0_ARTSF</name>
<organism evidence="1 2">
    <name type="scientific">Artemia franciscana</name>
    <name type="common">Brine shrimp</name>
    <name type="synonym">Artemia sanfranciscana</name>
    <dbReference type="NCBI Taxonomy" id="6661"/>
    <lineage>
        <taxon>Eukaryota</taxon>
        <taxon>Metazoa</taxon>
        <taxon>Ecdysozoa</taxon>
        <taxon>Arthropoda</taxon>
        <taxon>Crustacea</taxon>
        <taxon>Branchiopoda</taxon>
        <taxon>Anostraca</taxon>
        <taxon>Artemiidae</taxon>
        <taxon>Artemia</taxon>
    </lineage>
</organism>
<proteinExistence type="predicted"/>
<keyword evidence="2" id="KW-1185">Reference proteome</keyword>